<organism evidence="1 2">
    <name type="scientific">Paenibacillus borealis</name>
    <dbReference type="NCBI Taxonomy" id="160799"/>
    <lineage>
        <taxon>Bacteria</taxon>
        <taxon>Bacillati</taxon>
        <taxon>Bacillota</taxon>
        <taxon>Bacilli</taxon>
        <taxon>Bacillales</taxon>
        <taxon>Paenibacillaceae</taxon>
        <taxon>Paenibacillus</taxon>
    </lineage>
</organism>
<name>A0ABX3HLM1_PAEBO</name>
<reference evidence="1 2" key="1">
    <citation type="submission" date="2016-10" db="EMBL/GenBank/DDBJ databases">
        <title>Paenibacillus species isolates.</title>
        <authorList>
            <person name="Beno S.M."/>
        </authorList>
    </citation>
    <scope>NUCLEOTIDE SEQUENCE [LARGE SCALE GENOMIC DNA]</scope>
    <source>
        <strain evidence="1 2">FSL H7-0744</strain>
    </source>
</reference>
<evidence type="ECO:0000313" key="2">
    <source>
        <dbReference type="Proteomes" id="UP000187412"/>
    </source>
</evidence>
<accession>A0ABX3HLM1</accession>
<dbReference type="Proteomes" id="UP000187412">
    <property type="component" value="Unassembled WGS sequence"/>
</dbReference>
<sequence>MRFEEIKGAYDCIVCLGSSCEPAAHLRRRGLRTFSSPLDWVVSLSHTDVNLLLSRRFPEYMELPNEVPDEGDDVFVENEVVMPVRSYFIKDYYYYVISVHDFPILEEQEWGSVYPGFKDKIDMRSQRLLDQLIVSRKVLFIRWGSTYEESLQLQKVLGSLTLGTFHILIVNGVDGLESVTDNEWGLPGISSLSIPNRTGDNETWDYILEGVSLE</sequence>
<dbReference type="RefSeq" id="WP_076109759.1">
    <property type="nucleotide sequence ID" value="NZ_MPTB01000006.1"/>
</dbReference>
<comment type="caution">
    <text evidence="1">The sequence shown here is derived from an EMBL/GenBank/DDBJ whole genome shotgun (WGS) entry which is preliminary data.</text>
</comment>
<protein>
    <recommendedName>
        <fullName evidence="3">Peptidase</fullName>
    </recommendedName>
</protein>
<keyword evidence="2" id="KW-1185">Reference proteome</keyword>
<evidence type="ECO:0008006" key="3">
    <source>
        <dbReference type="Google" id="ProtNLM"/>
    </source>
</evidence>
<evidence type="ECO:0000313" key="1">
    <source>
        <dbReference type="EMBL" id="OMD50730.1"/>
    </source>
</evidence>
<dbReference type="InterPro" id="IPR014903">
    <property type="entry name" value="DUF1796"/>
</dbReference>
<dbReference type="EMBL" id="MPTB01000006">
    <property type="protein sequence ID" value="OMD50730.1"/>
    <property type="molecule type" value="Genomic_DNA"/>
</dbReference>
<gene>
    <name evidence="1" type="ORF">BSK56_06065</name>
</gene>
<proteinExistence type="predicted"/>
<dbReference type="Pfam" id="PF08795">
    <property type="entry name" value="DUF1796"/>
    <property type="match status" value="1"/>
</dbReference>